<dbReference type="RefSeq" id="WP_141886222.1">
    <property type="nucleotide sequence ID" value="NZ_BAAAUY010000009.1"/>
</dbReference>
<dbReference type="InterPro" id="IPR025671">
    <property type="entry name" value="HXXEE"/>
</dbReference>
<protein>
    <submittedName>
        <fullName evidence="1">Uncharacterized protein with HXXEE motif</fullName>
    </submittedName>
</protein>
<accession>A0A542Y423</accession>
<organism evidence="1 2">
    <name type="scientific">Leucobacter komagatae</name>
    <dbReference type="NCBI Taxonomy" id="55969"/>
    <lineage>
        <taxon>Bacteria</taxon>
        <taxon>Bacillati</taxon>
        <taxon>Actinomycetota</taxon>
        <taxon>Actinomycetes</taxon>
        <taxon>Micrococcales</taxon>
        <taxon>Microbacteriaceae</taxon>
        <taxon>Leucobacter</taxon>
    </lineage>
</organism>
<name>A0A542Y423_9MICO</name>
<evidence type="ECO:0000313" key="2">
    <source>
        <dbReference type="Proteomes" id="UP000319094"/>
    </source>
</evidence>
<keyword evidence="2" id="KW-1185">Reference proteome</keyword>
<gene>
    <name evidence="1" type="ORF">FB468_0832</name>
</gene>
<evidence type="ECO:0000313" key="1">
    <source>
        <dbReference type="EMBL" id="TQL42824.1"/>
    </source>
</evidence>
<reference evidence="1 2" key="1">
    <citation type="submission" date="2019-06" db="EMBL/GenBank/DDBJ databases">
        <title>Sequencing the genomes of 1000 actinobacteria strains.</title>
        <authorList>
            <person name="Klenk H.-P."/>
        </authorList>
    </citation>
    <scope>NUCLEOTIDE SEQUENCE [LARGE SCALE GENOMIC DNA]</scope>
    <source>
        <strain evidence="1 2">DSM 8803</strain>
    </source>
</reference>
<dbReference type="EMBL" id="VFON01000001">
    <property type="protein sequence ID" value="TQL42824.1"/>
    <property type="molecule type" value="Genomic_DNA"/>
</dbReference>
<comment type="caution">
    <text evidence="1">The sequence shown here is derived from an EMBL/GenBank/DDBJ whole genome shotgun (WGS) entry which is preliminary data.</text>
</comment>
<sequence length="171" mass="18296">MKLRGPSLLFAAWAIHDVEEALAFPATCEHLAARSGVGALRLDARQSWFAVGLMGIAVATACWQGARTGGRSRLYRATVAGLEAHVYTHIAGSLALRRYTAGAATAVPVMLPGARAARNELRLLGQPVNSQDLARGASLLVPTAVLSQLVARLVPRREKGRSHVSRTLQRR</sequence>
<proteinExistence type="predicted"/>
<dbReference type="Proteomes" id="UP000319094">
    <property type="component" value="Unassembled WGS sequence"/>
</dbReference>
<dbReference type="OrthoDB" id="4808449at2"/>
<dbReference type="AlphaFoldDB" id="A0A542Y423"/>
<dbReference type="Pfam" id="PF13787">
    <property type="entry name" value="HXXEE"/>
    <property type="match status" value="1"/>
</dbReference>